<proteinExistence type="predicted"/>
<organism evidence="1 2">
    <name type="scientific">Amazonocrinis nigriterrae CENA67</name>
    <dbReference type="NCBI Taxonomy" id="2794033"/>
    <lineage>
        <taxon>Bacteria</taxon>
        <taxon>Bacillati</taxon>
        <taxon>Cyanobacteriota</taxon>
        <taxon>Cyanophyceae</taxon>
        <taxon>Nostocales</taxon>
        <taxon>Nostocaceae</taxon>
        <taxon>Amazonocrinis</taxon>
        <taxon>Amazonocrinis nigriterrae</taxon>
    </lineage>
</organism>
<reference evidence="1 2" key="1">
    <citation type="journal article" date="2021" name="Int. J. Syst. Evol. Microbiol.">
        <title>Amazonocrinis nigriterrae gen. nov., sp. nov., Atlanticothrix silvestris gen. nov., sp. nov. and Dendronalium phyllosphericum gen. nov., sp. nov., nostocacean cyanobacteria from Brazilian environments.</title>
        <authorList>
            <person name="Alvarenga D.O."/>
            <person name="Andreote A.P.D."/>
            <person name="Branco L.H.Z."/>
            <person name="Delbaje E."/>
            <person name="Cruz R.B."/>
            <person name="Varani A.M."/>
            <person name="Fiore M.F."/>
        </authorList>
    </citation>
    <scope>NUCLEOTIDE SEQUENCE [LARGE SCALE GENOMIC DNA]</scope>
    <source>
        <strain evidence="1 2">CENA67</strain>
    </source>
</reference>
<dbReference type="Proteomes" id="UP000632766">
    <property type="component" value="Unassembled WGS sequence"/>
</dbReference>
<accession>A0A8J7HLA0</accession>
<name>A0A8J7HLA0_9NOST</name>
<dbReference type="RefSeq" id="WP_198122808.1">
    <property type="nucleotide sequence ID" value="NZ_JAECZC010000001.1"/>
</dbReference>
<evidence type="ECO:0000313" key="1">
    <source>
        <dbReference type="EMBL" id="MBH8560760.1"/>
    </source>
</evidence>
<gene>
    <name evidence="1" type="ORF">I8748_00835</name>
</gene>
<comment type="caution">
    <text evidence="1">The sequence shown here is derived from an EMBL/GenBank/DDBJ whole genome shotgun (WGS) entry which is preliminary data.</text>
</comment>
<sequence length="124" mass="13405">MLTVTPEEISQFRSQLADSPEALAALDAIEECEGYLDDAVPLLVMRETAQQADRGLGLNDWLEKIRQFVCQEEVREFLESGLIAPVIEPLAVSTGIPLGTATGLSILVFKLGAKNFCKVPESGA</sequence>
<dbReference type="EMBL" id="JAECZC010000001">
    <property type="protein sequence ID" value="MBH8560760.1"/>
    <property type="molecule type" value="Genomic_DNA"/>
</dbReference>
<dbReference type="AlphaFoldDB" id="A0A8J7HLA0"/>
<protein>
    <submittedName>
        <fullName evidence="1">Uncharacterized protein</fullName>
    </submittedName>
</protein>
<keyword evidence="2" id="KW-1185">Reference proteome</keyword>
<evidence type="ECO:0000313" key="2">
    <source>
        <dbReference type="Proteomes" id="UP000632766"/>
    </source>
</evidence>